<dbReference type="GO" id="GO:0005524">
    <property type="term" value="F:ATP binding"/>
    <property type="evidence" value="ECO:0007669"/>
    <property type="project" value="UniProtKB-KW"/>
</dbReference>
<dbReference type="InterPro" id="IPR012722">
    <property type="entry name" value="Chap_CCT_zeta"/>
</dbReference>
<comment type="caution">
    <text evidence="10">The sequence shown here is derived from an EMBL/GenBank/DDBJ whole genome shotgun (WGS) entry which is preliminary data.</text>
</comment>
<evidence type="ECO:0000256" key="5">
    <source>
        <dbReference type="ARBA" id="ARBA00022840"/>
    </source>
</evidence>
<evidence type="ECO:0000256" key="1">
    <source>
        <dbReference type="ARBA" id="ARBA00004496"/>
    </source>
</evidence>
<dbReference type="SUPFAM" id="SSF48592">
    <property type="entry name" value="GroEL equatorial domain-like"/>
    <property type="match status" value="1"/>
</dbReference>
<dbReference type="EMBL" id="JAPUFD010000001">
    <property type="protein sequence ID" value="MDI1485082.1"/>
    <property type="molecule type" value="Genomic_DNA"/>
</dbReference>
<dbReference type="PRINTS" id="PR00304">
    <property type="entry name" value="TCOMPLEXTCP1"/>
</dbReference>
<evidence type="ECO:0000256" key="3">
    <source>
        <dbReference type="ARBA" id="ARBA00022490"/>
    </source>
</evidence>
<dbReference type="GO" id="GO:0005832">
    <property type="term" value="C:chaperonin-containing T-complex"/>
    <property type="evidence" value="ECO:0007669"/>
    <property type="project" value="UniProtKB-ARBA"/>
</dbReference>
<dbReference type="PROSITE" id="PS00995">
    <property type="entry name" value="TCP1_3"/>
    <property type="match status" value="1"/>
</dbReference>
<comment type="subcellular location">
    <subcellularLocation>
        <location evidence="1">Cytoplasm</location>
    </subcellularLocation>
</comment>
<dbReference type="GO" id="GO:0016887">
    <property type="term" value="F:ATP hydrolysis activity"/>
    <property type="evidence" value="ECO:0007669"/>
    <property type="project" value="InterPro"/>
</dbReference>
<proteinExistence type="inferred from homology"/>
<dbReference type="AlphaFoldDB" id="A0AA43QEF2"/>
<dbReference type="NCBIfam" id="TIGR02347">
    <property type="entry name" value="chap_CCT_zeta"/>
    <property type="match status" value="1"/>
</dbReference>
<evidence type="ECO:0000256" key="9">
    <source>
        <dbReference type="RuleBase" id="RU004187"/>
    </source>
</evidence>
<evidence type="ECO:0000313" key="11">
    <source>
        <dbReference type="Proteomes" id="UP001161017"/>
    </source>
</evidence>
<keyword evidence="4 9" id="KW-0547">Nucleotide-binding</keyword>
<keyword evidence="6 9" id="KW-0143">Chaperone</keyword>
<dbReference type="Proteomes" id="UP001161017">
    <property type="component" value="Unassembled WGS sequence"/>
</dbReference>
<dbReference type="InterPro" id="IPR002194">
    <property type="entry name" value="Chaperonin_TCP-1_CS"/>
</dbReference>
<dbReference type="GO" id="GO:0140662">
    <property type="term" value="F:ATP-dependent protein folding chaperone"/>
    <property type="evidence" value="ECO:0007669"/>
    <property type="project" value="InterPro"/>
</dbReference>
<dbReference type="Pfam" id="PF00118">
    <property type="entry name" value="Cpn60_TCP1"/>
    <property type="match status" value="1"/>
</dbReference>
<evidence type="ECO:0000256" key="4">
    <source>
        <dbReference type="ARBA" id="ARBA00022741"/>
    </source>
</evidence>
<accession>A0AA43QEF2</accession>
<keyword evidence="3" id="KW-0963">Cytoplasm</keyword>
<dbReference type="InterPro" id="IPR002423">
    <property type="entry name" value="Cpn60/GroEL/TCP-1"/>
</dbReference>
<evidence type="ECO:0000256" key="2">
    <source>
        <dbReference type="ARBA" id="ARBA00008020"/>
    </source>
</evidence>
<dbReference type="SUPFAM" id="SSF52029">
    <property type="entry name" value="GroEL apical domain-like"/>
    <property type="match status" value="1"/>
</dbReference>
<name>A0AA43QEF2_9LECA</name>
<reference evidence="10" key="1">
    <citation type="journal article" date="2023" name="Genome Biol. Evol.">
        <title>First Whole Genome Sequence and Flow Cytometry Genome Size Data for the Lichen-Forming Fungus Ramalina farinacea (Ascomycota).</title>
        <authorList>
            <person name="Llewellyn T."/>
            <person name="Mian S."/>
            <person name="Hill R."/>
            <person name="Leitch I.J."/>
            <person name="Gaya E."/>
        </authorList>
    </citation>
    <scope>NUCLEOTIDE SEQUENCE</scope>
    <source>
        <strain evidence="10">LIQ254RAFAR</strain>
    </source>
</reference>
<evidence type="ECO:0000256" key="8">
    <source>
        <dbReference type="ARBA" id="ARBA00044261"/>
    </source>
</evidence>
<dbReference type="Gene3D" id="3.30.260.10">
    <property type="entry name" value="TCP-1-like chaperonin intermediate domain"/>
    <property type="match status" value="1"/>
</dbReference>
<comment type="similarity">
    <text evidence="2 9">Belongs to the TCP-1 chaperonin family.</text>
</comment>
<dbReference type="InterPro" id="IPR027410">
    <property type="entry name" value="TCP-1-like_intermed_sf"/>
</dbReference>
<dbReference type="PROSITE" id="PS00751">
    <property type="entry name" value="TCP1_2"/>
    <property type="match status" value="1"/>
</dbReference>
<keyword evidence="11" id="KW-1185">Reference proteome</keyword>
<evidence type="ECO:0000313" key="10">
    <source>
        <dbReference type="EMBL" id="MDI1485082.1"/>
    </source>
</evidence>
<dbReference type="FunFam" id="1.10.560.10:FF:000058">
    <property type="entry name" value="T-complex protein 1 subunit zeta"/>
    <property type="match status" value="1"/>
</dbReference>
<dbReference type="Gene3D" id="1.10.560.10">
    <property type="entry name" value="GroEL-like equatorial domain"/>
    <property type="match status" value="1"/>
</dbReference>
<evidence type="ECO:0000256" key="6">
    <source>
        <dbReference type="ARBA" id="ARBA00023186"/>
    </source>
</evidence>
<sequence>MSAAQLLNPKAESRRRGEALKVNISAGEGLQDVLKSNLGPTGTIKMLVDGAGAIKLTKDGNVLLREMQIQNPTAVMIARAATAQDDITGDGTTSVVLMVGELLKQADRYIIEGLHPRTITDGYEIAKTEALKFLDQFKLQRDVDRELLMSVARTSLSTKLNPALAERLTPAIVDAVLAIYHPPAKPDLFMIEIMQMQHRSASDTSLIKGLALDHGARHPDMPKRVENAYILTLNVSLEYEKSEVNSGFYYSSADQREKLVESERRFVDEKLRKIVELKKEVCGSDPKKGFVVINQKGIDPLSLDVLVKNGIFALRRAKRRNMERLQLVCGGTAMNSVDDLSADVLGWAGLVYEHQLGEEKYTFIEEVKDPKSVTLLIKGPNAHTIMQIKDAVRDGLRSVYNMILDKSVVPGAGAFQIACAAHLDRVANDQVKGKAQFGVKAFAEALLIIPKTLAANSGHDIQDSVAQLKDESSEGNVVGLNLVNGEPMDPVQQGVYDSFRVLRNSIASSAGIASNLLLCDELLKARQMGKAQGPGPGEGEG</sequence>
<gene>
    <name evidence="10" type="primary">CCT6</name>
    <name evidence="10" type="ORF">OHK93_000216</name>
</gene>
<dbReference type="CDD" id="cd03342">
    <property type="entry name" value="TCP1_zeta"/>
    <property type="match status" value="1"/>
</dbReference>
<dbReference type="GO" id="GO:0051082">
    <property type="term" value="F:unfolded protein binding"/>
    <property type="evidence" value="ECO:0007669"/>
    <property type="project" value="InterPro"/>
</dbReference>
<dbReference type="FunFam" id="3.50.7.10:FF:000004">
    <property type="entry name" value="T-complex protein 1 subunit zeta"/>
    <property type="match status" value="1"/>
</dbReference>
<dbReference type="InterPro" id="IPR027409">
    <property type="entry name" value="GroEL-like_apical_dom_sf"/>
</dbReference>
<protein>
    <recommendedName>
        <fullName evidence="7">T-complex protein 1 subunit zeta</fullName>
    </recommendedName>
    <alternativeName>
        <fullName evidence="8">CCT-zeta</fullName>
    </alternativeName>
</protein>
<dbReference type="SUPFAM" id="SSF54849">
    <property type="entry name" value="GroEL-intermediate domain like"/>
    <property type="match status" value="1"/>
</dbReference>
<dbReference type="InterPro" id="IPR017998">
    <property type="entry name" value="Chaperone_TCP-1"/>
</dbReference>
<evidence type="ECO:0000256" key="7">
    <source>
        <dbReference type="ARBA" id="ARBA00039582"/>
    </source>
</evidence>
<organism evidence="10 11">
    <name type="scientific">Ramalina farinacea</name>
    <dbReference type="NCBI Taxonomy" id="258253"/>
    <lineage>
        <taxon>Eukaryota</taxon>
        <taxon>Fungi</taxon>
        <taxon>Dikarya</taxon>
        <taxon>Ascomycota</taxon>
        <taxon>Pezizomycotina</taxon>
        <taxon>Lecanoromycetes</taxon>
        <taxon>OSLEUM clade</taxon>
        <taxon>Lecanoromycetidae</taxon>
        <taxon>Lecanorales</taxon>
        <taxon>Lecanorineae</taxon>
        <taxon>Ramalinaceae</taxon>
        <taxon>Ramalina</taxon>
    </lineage>
</organism>
<keyword evidence="5 9" id="KW-0067">ATP-binding</keyword>
<dbReference type="PANTHER" id="PTHR11353">
    <property type="entry name" value="CHAPERONIN"/>
    <property type="match status" value="1"/>
</dbReference>
<dbReference type="InterPro" id="IPR027413">
    <property type="entry name" value="GROEL-like_equatorial_sf"/>
</dbReference>
<dbReference type="PROSITE" id="PS00750">
    <property type="entry name" value="TCP1_1"/>
    <property type="match status" value="1"/>
</dbReference>
<dbReference type="Gene3D" id="3.50.7.10">
    <property type="entry name" value="GroEL"/>
    <property type="match status" value="1"/>
</dbReference>
<dbReference type="FunFam" id="3.30.260.10:FF:000017">
    <property type="entry name" value="T-complex protein 1 subunit zeta"/>
    <property type="match status" value="1"/>
</dbReference>